<comment type="subcellular location">
    <subcellularLocation>
        <location evidence="1">Membrane</location>
        <topology evidence="1">Multi-pass membrane protein</topology>
    </subcellularLocation>
</comment>
<name>A0A4V5NNY2_9RHOB</name>
<dbReference type="RefSeq" id="WP_136792408.1">
    <property type="nucleotide sequence ID" value="NZ_SWAU01000079.1"/>
</dbReference>
<evidence type="ECO:0000256" key="1">
    <source>
        <dbReference type="ARBA" id="ARBA00004141"/>
    </source>
</evidence>
<proteinExistence type="inferred from homology"/>
<evidence type="ECO:0000256" key="4">
    <source>
        <dbReference type="ARBA" id="ARBA00022989"/>
    </source>
</evidence>
<dbReference type="EMBL" id="SWAU01000079">
    <property type="protein sequence ID" value="TKA96697.1"/>
    <property type="molecule type" value="Genomic_DNA"/>
</dbReference>
<dbReference type="PANTHER" id="PTHR31632:SF2">
    <property type="entry name" value="PLASMA MEMBRANE IRON PERMEASE"/>
    <property type="match status" value="1"/>
</dbReference>
<evidence type="ECO:0000256" key="5">
    <source>
        <dbReference type="ARBA" id="ARBA00023136"/>
    </source>
</evidence>
<evidence type="ECO:0000256" key="6">
    <source>
        <dbReference type="SAM" id="Phobius"/>
    </source>
</evidence>
<dbReference type="InterPro" id="IPR004923">
    <property type="entry name" value="FTR1/Fip1/EfeU"/>
</dbReference>
<accession>A0A4V5NNY2</accession>
<sequence length="277" mass="29317">MNGQIVFIIWRESVEALLVVGILHGWLSHAPGGAGGLRYLWGGVAAGLALAAALGLGMMRLAQSLGDEAQERLMAGAMLLAVALILQMVIWMRRHGRGLRHELERGLDAALTGGRLWGVFALALIAVAREGSETVIFLSGTLAAAGPIRLDGTLLSVASGFAAALACYALLQAGSRWLRWSTFFRISELMLLLLGCALLVTGAGHLVSLGLLPYGDPVWDSSWLLDDMGALGGLVASLTGYRAMPDTVTLATWIGYALLVTLLLRPWRRPGRLAGPA</sequence>
<reference evidence="7 8" key="1">
    <citation type="submission" date="2019-04" db="EMBL/GenBank/DDBJ databases">
        <title>Crypto-aerobic microbial life in anoxic (sulfidic) marine sediments.</title>
        <authorList>
            <person name="Bhattacharya S."/>
            <person name="Roy C."/>
            <person name="Mondal N."/>
            <person name="Sarkar J."/>
            <person name="Mandal S."/>
            <person name="Rameez M.J."/>
            <person name="Ghosh W."/>
        </authorList>
    </citation>
    <scope>NUCLEOTIDE SEQUENCE [LARGE SCALE GENOMIC DNA]</scope>
    <source>
        <strain evidence="7 8">SBBC</strain>
    </source>
</reference>
<keyword evidence="5 6" id="KW-0472">Membrane</keyword>
<feature type="transmembrane region" description="Helical" evidence="6">
    <location>
        <begin position="152"/>
        <end position="171"/>
    </location>
</feature>
<organism evidence="7 8">
    <name type="scientific">Cereibacter changlensis</name>
    <dbReference type="NCBI Taxonomy" id="402884"/>
    <lineage>
        <taxon>Bacteria</taxon>
        <taxon>Pseudomonadati</taxon>
        <taxon>Pseudomonadota</taxon>
        <taxon>Alphaproteobacteria</taxon>
        <taxon>Rhodobacterales</taxon>
        <taxon>Paracoccaceae</taxon>
        <taxon>Cereibacter</taxon>
    </lineage>
</organism>
<feature type="transmembrane region" description="Helical" evidence="6">
    <location>
        <begin position="6"/>
        <end position="27"/>
    </location>
</feature>
<feature type="transmembrane region" description="Helical" evidence="6">
    <location>
        <begin position="39"/>
        <end position="61"/>
    </location>
</feature>
<evidence type="ECO:0000313" key="8">
    <source>
        <dbReference type="Proteomes" id="UP000306340"/>
    </source>
</evidence>
<evidence type="ECO:0000256" key="2">
    <source>
        <dbReference type="ARBA" id="ARBA00008333"/>
    </source>
</evidence>
<feature type="transmembrane region" description="Helical" evidence="6">
    <location>
        <begin position="113"/>
        <end position="132"/>
    </location>
</feature>
<dbReference type="GO" id="GO:0033573">
    <property type="term" value="C:high-affinity iron permease complex"/>
    <property type="evidence" value="ECO:0007669"/>
    <property type="project" value="InterPro"/>
</dbReference>
<keyword evidence="4 6" id="KW-1133">Transmembrane helix</keyword>
<dbReference type="Pfam" id="PF03239">
    <property type="entry name" value="FTR1"/>
    <property type="match status" value="1"/>
</dbReference>
<protein>
    <submittedName>
        <fullName evidence="7">FTR1 family iron permease</fullName>
    </submittedName>
</protein>
<keyword evidence="3 6" id="KW-0812">Transmembrane</keyword>
<gene>
    <name evidence="7" type="ORF">FAZ78_10030</name>
</gene>
<dbReference type="PANTHER" id="PTHR31632">
    <property type="entry name" value="IRON TRANSPORTER FTH1"/>
    <property type="match status" value="1"/>
</dbReference>
<evidence type="ECO:0000313" key="7">
    <source>
        <dbReference type="EMBL" id="TKA96697.1"/>
    </source>
</evidence>
<dbReference type="GO" id="GO:0015093">
    <property type="term" value="F:ferrous iron transmembrane transporter activity"/>
    <property type="evidence" value="ECO:0007669"/>
    <property type="project" value="TreeGrafter"/>
</dbReference>
<feature type="transmembrane region" description="Helical" evidence="6">
    <location>
        <begin position="191"/>
        <end position="214"/>
    </location>
</feature>
<feature type="transmembrane region" description="Helical" evidence="6">
    <location>
        <begin position="247"/>
        <end position="264"/>
    </location>
</feature>
<feature type="transmembrane region" description="Helical" evidence="6">
    <location>
        <begin position="73"/>
        <end position="92"/>
    </location>
</feature>
<evidence type="ECO:0000256" key="3">
    <source>
        <dbReference type="ARBA" id="ARBA00022692"/>
    </source>
</evidence>
<dbReference type="Proteomes" id="UP000306340">
    <property type="component" value="Unassembled WGS sequence"/>
</dbReference>
<dbReference type="AlphaFoldDB" id="A0A4V5NNY2"/>
<comment type="similarity">
    <text evidence="2">Belongs to the oxidase-dependent Fe transporter (OFeT) (TC 9.A.10.1) family.</text>
</comment>
<comment type="caution">
    <text evidence="7">The sequence shown here is derived from an EMBL/GenBank/DDBJ whole genome shotgun (WGS) entry which is preliminary data.</text>
</comment>